<dbReference type="EMBL" id="PCYI01000004">
    <property type="protein sequence ID" value="PIR45206.1"/>
    <property type="molecule type" value="Genomic_DNA"/>
</dbReference>
<dbReference type="Proteomes" id="UP000228767">
    <property type="component" value="Unassembled WGS sequence"/>
</dbReference>
<name>A0A2H0RFQ1_9BACT</name>
<reference evidence="4 5" key="1">
    <citation type="submission" date="2017-09" db="EMBL/GenBank/DDBJ databases">
        <title>Depth-based differentiation of microbial function through sediment-hosted aquifers and enrichment of novel symbionts in the deep terrestrial subsurface.</title>
        <authorList>
            <person name="Probst A.J."/>
            <person name="Ladd B."/>
            <person name="Jarett J.K."/>
            <person name="Geller-Mcgrath D.E."/>
            <person name="Sieber C.M."/>
            <person name="Emerson J.B."/>
            <person name="Anantharaman K."/>
            <person name="Thomas B.C."/>
            <person name="Malmstrom R."/>
            <person name="Stieglmeier M."/>
            <person name="Klingl A."/>
            <person name="Woyke T."/>
            <person name="Ryan C.M."/>
            <person name="Banfield J.F."/>
        </authorList>
    </citation>
    <scope>NUCLEOTIDE SEQUENCE [LARGE SCALE GENOMIC DNA]</scope>
    <source>
        <strain evidence="4">CG10_big_fil_rev_8_21_14_0_10_51_16</strain>
    </source>
</reference>
<dbReference type="Gene3D" id="2.60.40.10">
    <property type="entry name" value="Immunoglobulins"/>
    <property type="match status" value="2"/>
</dbReference>
<dbReference type="InterPro" id="IPR013783">
    <property type="entry name" value="Ig-like_fold"/>
</dbReference>
<sequence length="732" mass="76787">MSTRPLFFSVLAGAIALASASFYVIPSGGGSGTAAVADSSAMSIAPVPDLTVGPILKVTEDASQYSPTLSFTVTNNGSGRARGYETKVNYHYTAGSEGLTGGSQFRSGFFGLNAGTSREFFVSPLRDGINLANLERISVTVDWKQAVEESREDNNTAIFNLDSLTNDGNLRAAGARGSSTNTPKVKVDLINPIVPPNAKQGDLARRDSNGLVHISNIYPPRGAVGTVLTIRGSGFTKSGNTVVFDTGYIMNVPSDDLTTLRIELPADRVPLCALMEPRCALAAPYNLVTPGDYKIYVGNRNGWSRERSFAVVPTSEAEDDPYKPVSGDFLCKELASLLPGCYMMPENPAVRFDSTGTKYVYQGTNTVLSCATKPVIGCKSADDSTQADSTTTSTNTTTTNTSATNSTSDSASTSITPTSAAASYRSGLYFKSAWVGCMQRLGSSADAKRLQEFLNSNQIPPPWSSFTGSNASNIATCEREAGWSYEAEYGAGGGGYSGSGTSGGSGYTATNWKNHTWRFKDGSTQFSSILDRSDSQYTEFITSKVTEAAAGYFNGWTSGAGDQSNWQAFGVPMISTTPPAPGQQAYQYGNNTGNTTDAKAGCESAGGTWNSSSNYCTWPSGTSGGSSSGSYTSSCSSNQYWNGSSCVPMTSGSSGGSSSTSCGTGMYWSGSTCVNSGSSSYSSDPQTACAQAGGNWNITGNTCVMPSNQSGTVADTQPARILDIIKQFLWPF</sequence>
<proteinExistence type="predicted"/>
<dbReference type="SUPFAM" id="SSF81296">
    <property type="entry name" value="E set domains"/>
    <property type="match status" value="1"/>
</dbReference>
<dbReference type="Pfam" id="PF07705">
    <property type="entry name" value="CARDB"/>
    <property type="match status" value="1"/>
</dbReference>
<dbReference type="InterPro" id="IPR014756">
    <property type="entry name" value="Ig_E-set"/>
</dbReference>
<organism evidence="4 5">
    <name type="scientific">Candidatus Vogelbacteria bacterium CG10_big_fil_rev_8_21_14_0_10_51_16</name>
    <dbReference type="NCBI Taxonomy" id="1975045"/>
    <lineage>
        <taxon>Bacteria</taxon>
        <taxon>Candidatus Vogeliibacteriota</taxon>
    </lineage>
</organism>
<feature type="chain" id="PRO_5013701927" description="CARDB domain-containing protein" evidence="2">
    <location>
        <begin position="21"/>
        <end position="732"/>
    </location>
</feature>
<dbReference type="InterPro" id="IPR011635">
    <property type="entry name" value="CARDB"/>
</dbReference>
<feature type="domain" description="CARDB" evidence="3">
    <location>
        <begin position="48"/>
        <end position="157"/>
    </location>
</feature>
<feature type="compositionally biased region" description="Low complexity" evidence="1">
    <location>
        <begin position="383"/>
        <end position="416"/>
    </location>
</feature>
<evidence type="ECO:0000256" key="2">
    <source>
        <dbReference type="SAM" id="SignalP"/>
    </source>
</evidence>
<dbReference type="AlphaFoldDB" id="A0A2H0RFQ1"/>
<accession>A0A2H0RFQ1</accession>
<evidence type="ECO:0000313" key="4">
    <source>
        <dbReference type="EMBL" id="PIR45206.1"/>
    </source>
</evidence>
<evidence type="ECO:0000313" key="5">
    <source>
        <dbReference type="Proteomes" id="UP000228767"/>
    </source>
</evidence>
<feature type="signal peptide" evidence="2">
    <location>
        <begin position="1"/>
        <end position="20"/>
    </location>
</feature>
<protein>
    <recommendedName>
        <fullName evidence="3">CARDB domain-containing protein</fullName>
    </recommendedName>
</protein>
<comment type="caution">
    <text evidence="4">The sequence shown here is derived from an EMBL/GenBank/DDBJ whole genome shotgun (WGS) entry which is preliminary data.</text>
</comment>
<feature type="region of interest" description="Disordered" evidence="1">
    <location>
        <begin position="379"/>
        <end position="416"/>
    </location>
</feature>
<keyword evidence="2" id="KW-0732">Signal</keyword>
<evidence type="ECO:0000256" key="1">
    <source>
        <dbReference type="SAM" id="MobiDB-lite"/>
    </source>
</evidence>
<evidence type="ECO:0000259" key="3">
    <source>
        <dbReference type="Pfam" id="PF07705"/>
    </source>
</evidence>
<dbReference type="CDD" id="cd00102">
    <property type="entry name" value="IPT"/>
    <property type="match status" value="1"/>
</dbReference>
<gene>
    <name evidence="4" type="ORF">COV10_00835</name>
</gene>